<dbReference type="InParanoid" id="E4Y0Q5"/>
<dbReference type="InterPro" id="IPR048334">
    <property type="entry name" value="Pellino_FHA"/>
</dbReference>
<dbReference type="AlphaFoldDB" id="E4Y0Q5"/>
<name>E4Y0Q5_OIKDI</name>
<evidence type="ECO:0000256" key="2">
    <source>
        <dbReference type="ARBA" id="ARBA00022553"/>
    </source>
</evidence>
<dbReference type="GO" id="GO:0000209">
    <property type="term" value="P:protein polyubiquitination"/>
    <property type="evidence" value="ECO:0007669"/>
    <property type="project" value="InterPro"/>
</dbReference>
<evidence type="ECO:0000313" key="6">
    <source>
        <dbReference type="Proteomes" id="UP000001307"/>
    </source>
</evidence>
<dbReference type="PANTHER" id="PTHR12098">
    <property type="entry name" value="E3 UBIQUITIN-PROTEIN LIGASE PELLINO-RELATED"/>
    <property type="match status" value="1"/>
</dbReference>
<dbReference type="InterPro" id="IPR006800">
    <property type="entry name" value="Pellino_fam"/>
</dbReference>
<dbReference type="Proteomes" id="UP000001307">
    <property type="component" value="Unassembled WGS sequence"/>
</dbReference>
<comment type="similarity">
    <text evidence="1">Belongs to the pellino family.</text>
</comment>
<dbReference type="InterPro" id="IPR048335">
    <property type="entry name" value="Pellino_RING"/>
</dbReference>
<dbReference type="PANTHER" id="PTHR12098:SF2">
    <property type="entry name" value="PROTEIN PELLINO"/>
    <property type="match status" value="1"/>
</dbReference>
<evidence type="ECO:0000256" key="1">
    <source>
        <dbReference type="ARBA" id="ARBA00005639"/>
    </source>
</evidence>
<evidence type="ECO:0000259" key="3">
    <source>
        <dbReference type="Pfam" id="PF04710"/>
    </source>
</evidence>
<dbReference type="OrthoDB" id="8801906at2759"/>
<dbReference type="Pfam" id="PF20723">
    <property type="entry name" value="Pellino_RING"/>
    <property type="match status" value="1"/>
</dbReference>
<feature type="domain" description="Pellino FHA" evidence="3">
    <location>
        <begin position="3"/>
        <end position="259"/>
    </location>
</feature>
<dbReference type="GO" id="GO:0008592">
    <property type="term" value="P:regulation of Toll signaling pathway"/>
    <property type="evidence" value="ECO:0007669"/>
    <property type="project" value="InterPro"/>
</dbReference>
<sequence length="414" mass="47149">MRRQEINYGELVVLGTDGELPGGNKGRRRSRYTVRKLYFYKKCKKVEFFLVLKNMLLKKLLNNFQERKILASSSSETKRIVVKYEHDETKDLFQIGRSTDPPIDMVLIDIQPGASAKTGSRTVLPEQSTISRFSCRIVCDRQPPYVARIFAAGFDSKNRIFLGEKAPKWDMNGTMDGLTTNGVLIHHIDDQNLTWRELSVGGSVFSLRETRSDQKRGEFCPEFDNVLRDGTLIDLCGVTLLWRSEKSVLTMPKDQDIDNALHRLNSFRVQCPVGLSTLKFSGHKTTDQRQPYCYMKCGHVQGLVDWGQKLDQKKQLVKECPLCRQESQKVVALVQGKEAAFHIDSEEPGFTFNPCGHIVSLATAKYWSQHKLPKGTQEFISRCPFCAIPVDQTRPYVKLICQNLEQTRDDSVSG</sequence>
<dbReference type="Pfam" id="PF04710">
    <property type="entry name" value="Pellino_FHA"/>
    <property type="match status" value="1"/>
</dbReference>
<organism evidence="5">
    <name type="scientific">Oikopleura dioica</name>
    <name type="common">Tunicate</name>
    <dbReference type="NCBI Taxonomy" id="34765"/>
    <lineage>
        <taxon>Eukaryota</taxon>
        <taxon>Metazoa</taxon>
        <taxon>Chordata</taxon>
        <taxon>Tunicata</taxon>
        <taxon>Appendicularia</taxon>
        <taxon>Copelata</taxon>
        <taxon>Oikopleuridae</taxon>
        <taxon>Oikopleura</taxon>
    </lineage>
</organism>
<proteinExistence type="inferred from homology"/>
<feature type="domain" description="Pellino RING" evidence="4">
    <location>
        <begin position="264"/>
        <end position="403"/>
    </location>
</feature>
<gene>
    <name evidence="5" type="ORF">GSOID_T00013737001</name>
</gene>
<keyword evidence="2" id="KW-0597">Phosphoprotein</keyword>
<protein>
    <submittedName>
        <fullName evidence="5">Uncharacterized protein</fullName>
    </submittedName>
</protein>
<evidence type="ECO:0000313" key="5">
    <source>
        <dbReference type="EMBL" id="CBY15463.1"/>
    </source>
</evidence>
<evidence type="ECO:0000259" key="4">
    <source>
        <dbReference type="Pfam" id="PF20723"/>
    </source>
</evidence>
<dbReference type="EMBL" id="FN653521">
    <property type="protein sequence ID" value="CBY15463.1"/>
    <property type="molecule type" value="Genomic_DNA"/>
</dbReference>
<dbReference type="GO" id="GO:0061630">
    <property type="term" value="F:ubiquitin protein ligase activity"/>
    <property type="evidence" value="ECO:0007669"/>
    <property type="project" value="InterPro"/>
</dbReference>
<accession>E4Y0Q5</accession>
<reference evidence="5" key="1">
    <citation type="journal article" date="2010" name="Science">
        <title>Plasticity of animal genome architecture unmasked by rapid evolution of a pelagic tunicate.</title>
        <authorList>
            <person name="Denoeud F."/>
            <person name="Henriet S."/>
            <person name="Mungpakdee S."/>
            <person name="Aury J.M."/>
            <person name="Da Silva C."/>
            <person name="Brinkmann H."/>
            <person name="Mikhaleva J."/>
            <person name="Olsen L.C."/>
            <person name="Jubin C."/>
            <person name="Canestro C."/>
            <person name="Bouquet J.M."/>
            <person name="Danks G."/>
            <person name="Poulain J."/>
            <person name="Campsteijn C."/>
            <person name="Adamski M."/>
            <person name="Cross I."/>
            <person name="Yadetie F."/>
            <person name="Muffato M."/>
            <person name="Louis A."/>
            <person name="Butcher S."/>
            <person name="Tsagkogeorga G."/>
            <person name="Konrad A."/>
            <person name="Singh S."/>
            <person name="Jensen M.F."/>
            <person name="Cong E.H."/>
            <person name="Eikeseth-Otteraa H."/>
            <person name="Noel B."/>
            <person name="Anthouard V."/>
            <person name="Porcel B.M."/>
            <person name="Kachouri-Lafond R."/>
            <person name="Nishino A."/>
            <person name="Ugolini M."/>
            <person name="Chourrout P."/>
            <person name="Nishida H."/>
            <person name="Aasland R."/>
            <person name="Huzurbazar S."/>
            <person name="Westhof E."/>
            <person name="Delsuc F."/>
            <person name="Lehrach H."/>
            <person name="Reinhardt R."/>
            <person name="Weissenbach J."/>
            <person name="Roy S.W."/>
            <person name="Artiguenave F."/>
            <person name="Postlethwait J.H."/>
            <person name="Manak J.R."/>
            <person name="Thompson E.M."/>
            <person name="Jaillon O."/>
            <person name="Du Pasquier L."/>
            <person name="Boudinot P."/>
            <person name="Liberles D.A."/>
            <person name="Volff J.N."/>
            <person name="Philippe H."/>
            <person name="Lenhard B."/>
            <person name="Roest Crollius H."/>
            <person name="Wincker P."/>
            <person name="Chourrout D."/>
        </authorList>
    </citation>
    <scope>NUCLEOTIDE SEQUENCE [LARGE SCALE GENOMIC DNA]</scope>
</reference>
<keyword evidence="6" id="KW-1185">Reference proteome</keyword>